<comment type="caution">
    <text evidence="1">The sequence shown here is derived from an EMBL/GenBank/DDBJ whole genome shotgun (WGS) entry which is preliminary data.</text>
</comment>
<gene>
    <name evidence="1" type="ORF">ZOSMA_200G00240</name>
</gene>
<keyword evidence="2" id="KW-1185">Reference proteome</keyword>
<dbReference type="Proteomes" id="UP000036987">
    <property type="component" value="Unassembled WGS sequence"/>
</dbReference>
<evidence type="ECO:0000313" key="2">
    <source>
        <dbReference type="Proteomes" id="UP000036987"/>
    </source>
</evidence>
<organism evidence="1 2">
    <name type="scientific">Zostera marina</name>
    <name type="common">Eelgrass</name>
    <dbReference type="NCBI Taxonomy" id="29655"/>
    <lineage>
        <taxon>Eukaryota</taxon>
        <taxon>Viridiplantae</taxon>
        <taxon>Streptophyta</taxon>
        <taxon>Embryophyta</taxon>
        <taxon>Tracheophyta</taxon>
        <taxon>Spermatophyta</taxon>
        <taxon>Magnoliopsida</taxon>
        <taxon>Liliopsida</taxon>
        <taxon>Zosteraceae</taxon>
        <taxon>Zostera</taxon>
    </lineage>
</organism>
<sequence>MGASGKATPKSNSLQ</sequence>
<proteinExistence type="predicted"/>
<feature type="non-terminal residue" evidence="1">
    <location>
        <position position="15"/>
    </location>
</feature>
<dbReference type="EMBL" id="LFYR01000731">
    <property type="protein sequence ID" value="KMZ70018.1"/>
    <property type="molecule type" value="Genomic_DNA"/>
</dbReference>
<evidence type="ECO:0000313" key="1">
    <source>
        <dbReference type="EMBL" id="KMZ70018.1"/>
    </source>
</evidence>
<accession>A0A0K9PLS5</accession>
<reference evidence="2" key="1">
    <citation type="journal article" date="2016" name="Nature">
        <title>The genome of the seagrass Zostera marina reveals angiosperm adaptation to the sea.</title>
        <authorList>
            <person name="Olsen J.L."/>
            <person name="Rouze P."/>
            <person name="Verhelst B."/>
            <person name="Lin Y.-C."/>
            <person name="Bayer T."/>
            <person name="Collen J."/>
            <person name="Dattolo E."/>
            <person name="De Paoli E."/>
            <person name="Dittami S."/>
            <person name="Maumus F."/>
            <person name="Michel G."/>
            <person name="Kersting A."/>
            <person name="Lauritano C."/>
            <person name="Lohaus R."/>
            <person name="Toepel M."/>
            <person name="Tonon T."/>
            <person name="Vanneste K."/>
            <person name="Amirebrahimi M."/>
            <person name="Brakel J."/>
            <person name="Bostroem C."/>
            <person name="Chovatia M."/>
            <person name="Grimwood J."/>
            <person name="Jenkins J.W."/>
            <person name="Jueterbock A."/>
            <person name="Mraz A."/>
            <person name="Stam W.T."/>
            <person name="Tice H."/>
            <person name="Bornberg-Bauer E."/>
            <person name="Green P.J."/>
            <person name="Pearson G.A."/>
            <person name="Procaccini G."/>
            <person name="Duarte C.M."/>
            <person name="Schmutz J."/>
            <person name="Reusch T.B.H."/>
            <person name="Van de Peer Y."/>
        </authorList>
    </citation>
    <scope>NUCLEOTIDE SEQUENCE [LARGE SCALE GENOMIC DNA]</scope>
    <source>
        <strain evidence="2">cv. Finnish</strain>
    </source>
</reference>
<protein>
    <submittedName>
        <fullName evidence="1">Uncharacterized protein</fullName>
    </submittedName>
</protein>
<dbReference type="OrthoDB" id="27483at2759"/>
<name>A0A0K9PLS5_ZOSMR</name>